<keyword evidence="1" id="KW-0175">Coiled coil</keyword>
<gene>
    <name evidence="3" type="ORF">RclHR1_13650003</name>
</gene>
<protein>
    <submittedName>
        <fullName evidence="3">Uncharacterized protein</fullName>
    </submittedName>
</protein>
<comment type="caution">
    <text evidence="3">The sequence shown here is derived from an EMBL/GenBank/DDBJ whole genome shotgun (WGS) entry which is preliminary data.</text>
</comment>
<evidence type="ECO:0000256" key="1">
    <source>
        <dbReference type="SAM" id="Coils"/>
    </source>
</evidence>
<dbReference type="Proteomes" id="UP000247702">
    <property type="component" value="Unassembled WGS sequence"/>
</dbReference>
<dbReference type="EMBL" id="BEXD01000408">
    <property type="protein sequence ID" value="GBB87209.1"/>
    <property type="molecule type" value="Genomic_DNA"/>
</dbReference>
<evidence type="ECO:0000256" key="2">
    <source>
        <dbReference type="SAM" id="MobiDB-lite"/>
    </source>
</evidence>
<feature type="coiled-coil region" evidence="1">
    <location>
        <begin position="68"/>
        <end position="114"/>
    </location>
</feature>
<evidence type="ECO:0000313" key="3">
    <source>
        <dbReference type="EMBL" id="GBB87209.1"/>
    </source>
</evidence>
<feature type="region of interest" description="Disordered" evidence="2">
    <location>
        <begin position="23"/>
        <end position="59"/>
    </location>
</feature>
<feature type="compositionally biased region" description="Polar residues" evidence="2">
    <location>
        <begin position="23"/>
        <end position="48"/>
    </location>
</feature>
<proteinExistence type="predicted"/>
<name>A0A2Z6QN24_9GLOM</name>
<keyword evidence="4" id="KW-1185">Reference proteome</keyword>
<dbReference type="AlphaFoldDB" id="A0A2Z6QN24"/>
<evidence type="ECO:0000313" key="4">
    <source>
        <dbReference type="Proteomes" id="UP000247702"/>
    </source>
</evidence>
<accession>A0A2Z6QN24</accession>
<sequence>MTEFSAKSILLVSYAKVTQRSLKVSPNSQKLSSSNMQQSGQNKTGFNHKSNRVFSKDIPSNIPQSQGIKQLEQRLYNLEKKLDKSVDANVNSRLEKVEQQLNKFNDFMKKFNDRIVNLEMHMLNQSHNKPDLDLNFNPVTDSFVNVFNKRVRTKEDVSDIVRTPNPQLSNFPTQTNTSSSDVNMQNSQSIHKIFIMMPWNIIKTLQFNTWMKLKIK</sequence>
<reference evidence="3 4" key="1">
    <citation type="submission" date="2017-11" db="EMBL/GenBank/DDBJ databases">
        <title>The genome of Rhizophagus clarus HR1 reveals common genetic basis of auxotrophy among arbuscular mycorrhizal fungi.</title>
        <authorList>
            <person name="Kobayashi Y."/>
        </authorList>
    </citation>
    <scope>NUCLEOTIDE SEQUENCE [LARGE SCALE GENOMIC DNA]</scope>
    <source>
        <strain evidence="3 4">HR1</strain>
    </source>
</reference>
<organism evidence="3 4">
    <name type="scientific">Rhizophagus clarus</name>
    <dbReference type="NCBI Taxonomy" id="94130"/>
    <lineage>
        <taxon>Eukaryota</taxon>
        <taxon>Fungi</taxon>
        <taxon>Fungi incertae sedis</taxon>
        <taxon>Mucoromycota</taxon>
        <taxon>Glomeromycotina</taxon>
        <taxon>Glomeromycetes</taxon>
        <taxon>Glomerales</taxon>
        <taxon>Glomeraceae</taxon>
        <taxon>Rhizophagus</taxon>
    </lineage>
</organism>